<proteinExistence type="predicted"/>
<evidence type="ECO:0008006" key="4">
    <source>
        <dbReference type="Google" id="ProtNLM"/>
    </source>
</evidence>
<evidence type="ECO:0000313" key="3">
    <source>
        <dbReference type="Proteomes" id="UP001419268"/>
    </source>
</evidence>
<dbReference type="Proteomes" id="UP001419268">
    <property type="component" value="Unassembled WGS sequence"/>
</dbReference>
<dbReference type="InterPro" id="IPR038975">
    <property type="entry name" value="THNL"/>
</dbReference>
<gene>
    <name evidence="2" type="ORF">Scep_025328</name>
</gene>
<feature type="chain" id="PRO_5042951510" description="Thionin-like protein 2" evidence="1">
    <location>
        <begin position="24"/>
        <end position="110"/>
    </location>
</feature>
<feature type="signal peptide" evidence="1">
    <location>
        <begin position="1"/>
        <end position="23"/>
    </location>
</feature>
<protein>
    <recommendedName>
        <fullName evidence="4">Thionin-like protein 2</fullName>
    </recommendedName>
</protein>
<evidence type="ECO:0000256" key="1">
    <source>
        <dbReference type="SAM" id="SignalP"/>
    </source>
</evidence>
<dbReference type="EMBL" id="JBBNAG010000011">
    <property type="protein sequence ID" value="KAK9093859.1"/>
    <property type="molecule type" value="Genomic_DNA"/>
</dbReference>
<reference evidence="2 3" key="1">
    <citation type="submission" date="2024-01" db="EMBL/GenBank/DDBJ databases">
        <title>Genome assemblies of Stephania.</title>
        <authorList>
            <person name="Yang L."/>
        </authorList>
    </citation>
    <scope>NUCLEOTIDE SEQUENCE [LARGE SCALE GENOMIC DNA]</scope>
    <source>
        <strain evidence="2">JXDWG</strain>
        <tissue evidence="2">Leaf</tissue>
    </source>
</reference>
<organism evidence="2 3">
    <name type="scientific">Stephania cephalantha</name>
    <dbReference type="NCBI Taxonomy" id="152367"/>
    <lineage>
        <taxon>Eukaryota</taxon>
        <taxon>Viridiplantae</taxon>
        <taxon>Streptophyta</taxon>
        <taxon>Embryophyta</taxon>
        <taxon>Tracheophyta</taxon>
        <taxon>Spermatophyta</taxon>
        <taxon>Magnoliopsida</taxon>
        <taxon>Ranunculales</taxon>
        <taxon>Menispermaceae</taxon>
        <taxon>Menispermoideae</taxon>
        <taxon>Cissampelideae</taxon>
        <taxon>Stephania</taxon>
    </lineage>
</organism>
<comment type="caution">
    <text evidence="2">The sequence shown here is derived from an EMBL/GenBank/DDBJ whole genome shotgun (WGS) entry which is preliminary data.</text>
</comment>
<accession>A0AAP0EIH7</accession>
<sequence length="110" mass="12028">MESKKVLVCLLLVALLSANAIHAKPAWLIGICYAVCYAPCLVKYKNPVECGVMCLRKCAVNAYGLDINNNPCHSKCVYEKCAKISTITNPHVRKVERCLKSCSNGCAKAH</sequence>
<dbReference type="AlphaFoldDB" id="A0AAP0EIH7"/>
<keyword evidence="3" id="KW-1185">Reference proteome</keyword>
<dbReference type="PANTHER" id="PTHR36312:SF15">
    <property type="entry name" value="THIONIN-LIKE PROTEIN"/>
    <property type="match status" value="1"/>
</dbReference>
<evidence type="ECO:0000313" key="2">
    <source>
        <dbReference type="EMBL" id="KAK9093859.1"/>
    </source>
</evidence>
<dbReference type="PANTHER" id="PTHR36312">
    <property type="entry name" value="THIONIN-LIKE PROTEIN 1"/>
    <property type="match status" value="1"/>
</dbReference>
<keyword evidence="1" id="KW-0732">Signal</keyword>
<name>A0AAP0EIH7_9MAGN</name>